<organism evidence="1 2">
    <name type="scientific">Ideonella oryzae</name>
    <dbReference type="NCBI Taxonomy" id="2937441"/>
    <lineage>
        <taxon>Bacteria</taxon>
        <taxon>Pseudomonadati</taxon>
        <taxon>Pseudomonadota</taxon>
        <taxon>Betaproteobacteria</taxon>
        <taxon>Burkholderiales</taxon>
        <taxon>Sphaerotilaceae</taxon>
        <taxon>Ideonella</taxon>
    </lineage>
</organism>
<keyword evidence="2" id="KW-1185">Reference proteome</keyword>
<protein>
    <recommendedName>
        <fullName evidence="3">GIY-YIG nuclease family protein</fullName>
    </recommendedName>
</protein>
<dbReference type="EMBL" id="JAMXMC010000006">
    <property type="protein sequence ID" value="MCO5977196.1"/>
    <property type="molecule type" value="Genomic_DNA"/>
</dbReference>
<dbReference type="Proteomes" id="UP001204851">
    <property type="component" value="Unassembled WGS sequence"/>
</dbReference>
<gene>
    <name evidence="1" type="ORF">M0L44_10775</name>
</gene>
<dbReference type="RefSeq" id="WP_252769721.1">
    <property type="nucleotide sequence ID" value="NZ_JAMXMC010000006.1"/>
</dbReference>
<evidence type="ECO:0000313" key="1">
    <source>
        <dbReference type="EMBL" id="MCO5977196.1"/>
    </source>
</evidence>
<comment type="caution">
    <text evidence="1">The sequence shown here is derived from an EMBL/GenBank/DDBJ whole genome shotgun (WGS) entry which is preliminary data.</text>
</comment>
<accession>A0ABT1BLU0</accession>
<evidence type="ECO:0008006" key="3">
    <source>
        <dbReference type="Google" id="ProtNLM"/>
    </source>
</evidence>
<reference evidence="1 2" key="1">
    <citation type="submission" date="2022-06" db="EMBL/GenBank/DDBJ databases">
        <title>Ideonella sp. NS12-5 Genome sequencing and assembly.</title>
        <authorList>
            <person name="Jung Y."/>
        </authorList>
    </citation>
    <scope>NUCLEOTIDE SEQUENCE [LARGE SCALE GENOMIC DNA]</scope>
    <source>
        <strain evidence="1 2">NS12-5</strain>
    </source>
</reference>
<name>A0ABT1BLU0_9BURK</name>
<sequence length="169" mass="19014">MHKQDFETLESEAAEAVAALGRAAYERRVAVTVKSINCLLTNVPARPGVYWIETSMPSERLQEAIGATTGKARRTRKMPPKGVKLILQEGDDAYIAYSGTEGNLQSRLAQHLFNRGNAQTIKLGCAVDLAPYSEYSWQVYYTVIDQAVLRYAVEAWWRQEVGWPVFCLR</sequence>
<proteinExistence type="predicted"/>
<evidence type="ECO:0000313" key="2">
    <source>
        <dbReference type="Proteomes" id="UP001204851"/>
    </source>
</evidence>